<dbReference type="Proteomes" id="UP000887572">
    <property type="component" value="Unplaced"/>
</dbReference>
<accession>A0A914H0U6</accession>
<name>A0A914H0U6_GLORO</name>
<evidence type="ECO:0000256" key="1">
    <source>
        <dbReference type="SAM" id="MobiDB-lite"/>
    </source>
</evidence>
<protein>
    <submittedName>
        <fullName evidence="3">J domain-containing protein</fullName>
    </submittedName>
</protein>
<organism evidence="2 3">
    <name type="scientific">Globodera rostochiensis</name>
    <name type="common">Golden nematode worm</name>
    <name type="synonym">Heterodera rostochiensis</name>
    <dbReference type="NCBI Taxonomy" id="31243"/>
    <lineage>
        <taxon>Eukaryota</taxon>
        <taxon>Metazoa</taxon>
        <taxon>Ecdysozoa</taxon>
        <taxon>Nematoda</taxon>
        <taxon>Chromadorea</taxon>
        <taxon>Rhabditida</taxon>
        <taxon>Tylenchina</taxon>
        <taxon>Tylenchomorpha</taxon>
        <taxon>Tylenchoidea</taxon>
        <taxon>Heteroderidae</taxon>
        <taxon>Heteroderinae</taxon>
        <taxon>Globodera</taxon>
    </lineage>
</organism>
<reference evidence="3" key="1">
    <citation type="submission" date="2022-11" db="UniProtKB">
        <authorList>
            <consortium name="WormBaseParasite"/>
        </authorList>
    </citation>
    <scope>IDENTIFICATION</scope>
</reference>
<dbReference type="AlphaFoldDB" id="A0A914H0U6"/>
<evidence type="ECO:0000313" key="2">
    <source>
        <dbReference type="Proteomes" id="UP000887572"/>
    </source>
</evidence>
<dbReference type="WBParaSite" id="Gr19_v10_g12585.t1">
    <property type="protein sequence ID" value="Gr19_v10_g12585.t1"/>
    <property type="gene ID" value="Gr19_v10_g12585"/>
</dbReference>
<proteinExistence type="predicted"/>
<keyword evidence="2" id="KW-1185">Reference proteome</keyword>
<feature type="region of interest" description="Disordered" evidence="1">
    <location>
        <begin position="51"/>
        <end position="71"/>
    </location>
</feature>
<sequence>MFDRFKKLFVAGNNESISYYDLDAGISYGQKPGRRRHVQGVFSKAKETLTNPRSRANYDEQQRYSSGGGQYSPWTEATDMDYEMSKPPEFPTFTAMLKKAIALKSKFRCNVCGTKGITLDNVCYAAMPRQIAIVIRTVAV</sequence>
<evidence type="ECO:0000313" key="3">
    <source>
        <dbReference type="WBParaSite" id="Gr19_v10_g12585.t1"/>
    </source>
</evidence>